<gene>
    <name evidence="1" type="ORF">AnigIFM63604_003250</name>
</gene>
<sequence length="136" mass="14544">MHILHLERLSADIKCTPPSLDGADVAVGGCNLLGLEFVKSRGVIAVRLAARPMRPKLSKPAARLLLGAALPRKSGAKLRRTRQVSAPVVGGHSLATGHLQHANDRAEQMIQWLEGDSEITVGGKSKIERACTRANE</sequence>
<evidence type="ECO:0000313" key="1">
    <source>
        <dbReference type="EMBL" id="GLA48156.1"/>
    </source>
</evidence>
<organism evidence="1 2">
    <name type="scientific">Aspergillus niger</name>
    <dbReference type="NCBI Taxonomy" id="5061"/>
    <lineage>
        <taxon>Eukaryota</taxon>
        <taxon>Fungi</taxon>
        <taxon>Dikarya</taxon>
        <taxon>Ascomycota</taxon>
        <taxon>Pezizomycotina</taxon>
        <taxon>Eurotiomycetes</taxon>
        <taxon>Eurotiomycetidae</taxon>
        <taxon>Eurotiales</taxon>
        <taxon>Aspergillaceae</taxon>
        <taxon>Aspergillus</taxon>
        <taxon>Aspergillus subgen. Circumdati</taxon>
    </lineage>
</organism>
<dbReference type="AlphaFoldDB" id="A0A9W5ZZK1"/>
<reference evidence="1" key="1">
    <citation type="submission" date="2022-07" db="EMBL/GenBank/DDBJ databases">
        <title>Taxonomy of Aspergillus series Nigri: significant species reduction supported by multi-species coalescent approaches.</title>
        <authorList>
            <person name="Bian C."/>
            <person name="Kusuya Y."/>
            <person name="Sklenar F."/>
            <person name="D'hooge E."/>
            <person name="Yaguchi T."/>
            <person name="Takahashi H."/>
            <person name="Hubka V."/>
        </authorList>
    </citation>
    <scope>NUCLEOTIDE SEQUENCE</scope>
    <source>
        <strain evidence="1">IFM 63604</strain>
    </source>
</reference>
<evidence type="ECO:0000313" key="2">
    <source>
        <dbReference type="Proteomes" id="UP001144191"/>
    </source>
</evidence>
<proteinExistence type="predicted"/>
<accession>A0A9W5ZZK1</accession>
<name>A0A9W5ZZK1_ASPNG</name>
<comment type="caution">
    <text evidence="1">The sequence shown here is derived from an EMBL/GenBank/DDBJ whole genome shotgun (WGS) entry which is preliminary data.</text>
</comment>
<dbReference type="Proteomes" id="UP001144191">
    <property type="component" value="Unassembled WGS sequence"/>
</dbReference>
<protein>
    <submittedName>
        <fullName evidence="1">Uncharacterized protein</fullName>
    </submittedName>
</protein>
<dbReference type="EMBL" id="BRPB01000018">
    <property type="protein sequence ID" value="GLA48156.1"/>
    <property type="molecule type" value="Genomic_DNA"/>
</dbReference>